<organism evidence="2 3">
    <name type="scientific">Punica granatum</name>
    <name type="common">Pomegranate</name>
    <dbReference type="NCBI Taxonomy" id="22663"/>
    <lineage>
        <taxon>Eukaryota</taxon>
        <taxon>Viridiplantae</taxon>
        <taxon>Streptophyta</taxon>
        <taxon>Embryophyta</taxon>
        <taxon>Tracheophyta</taxon>
        <taxon>Spermatophyta</taxon>
        <taxon>Magnoliopsida</taxon>
        <taxon>eudicotyledons</taxon>
        <taxon>Gunneridae</taxon>
        <taxon>Pentapetalae</taxon>
        <taxon>rosids</taxon>
        <taxon>malvids</taxon>
        <taxon>Myrtales</taxon>
        <taxon>Lythraceae</taxon>
        <taxon>Punica</taxon>
    </lineage>
</organism>
<dbReference type="Gene3D" id="3.30.70.270">
    <property type="match status" value="1"/>
</dbReference>
<gene>
    <name evidence="2" type="ORF">CRG98_015715</name>
</gene>
<dbReference type="Proteomes" id="UP000233551">
    <property type="component" value="Unassembled WGS sequence"/>
</dbReference>
<evidence type="ECO:0000259" key="1">
    <source>
        <dbReference type="Pfam" id="PF00078"/>
    </source>
</evidence>
<dbReference type="EMBL" id="PGOL01000866">
    <property type="protein sequence ID" value="PKI63879.1"/>
    <property type="molecule type" value="Genomic_DNA"/>
</dbReference>
<dbReference type="AlphaFoldDB" id="A0A2I0K5Q4"/>
<evidence type="ECO:0000313" key="2">
    <source>
        <dbReference type="EMBL" id="PKI63879.1"/>
    </source>
</evidence>
<dbReference type="InterPro" id="IPR043128">
    <property type="entry name" value="Rev_trsase/Diguanyl_cyclase"/>
</dbReference>
<keyword evidence="3" id="KW-1185">Reference proteome</keyword>
<feature type="domain" description="Reverse transcriptase" evidence="1">
    <location>
        <begin position="37"/>
        <end position="130"/>
    </location>
</feature>
<accession>A0A2I0K5Q4</accession>
<dbReference type="InterPro" id="IPR053134">
    <property type="entry name" value="RNA-dir_DNA_polymerase"/>
</dbReference>
<protein>
    <recommendedName>
        <fullName evidence="1">Reverse transcriptase domain-containing protein</fullName>
    </recommendedName>
</protein>
<dbReference type="STRING" id="22663.A0A2I0K5Q4"/>
<dbReference type="InterPro" id="IPR000477">
    <property type="entry name" value="RT_dom"/>
</dbReference>
<comment type="caution">
    <text evidence="2">The sequence shown here is derived from an EMBL/GenBank/DDBJ whole genome shotgun (WGS) entry which is preliminary data.</text>
</comment>
<dbReference type="CDD" id="cd01647">
    <property type="entry name" value="RT_LTR"/>
    <property type="match status" value="1"/>
</dbReference>
<evidence type="ECO:0000313" key="3">
    <source>
        <dbReference type="Proteomes" id="UP000233551"/>
    </source>
</evidence>
<sequence length="191" mass="22106">MSPGEHEELRRQVEELLAKGHVRESLSPYAVPALLTPKKDGSWLMCVDSRVINKITVRYRFSIPRLDDLLDQVSGATVFTKLDLKSEYHQIRIRPSDEWKTAFKIREWLYEWMVMPFGLSNAPSTFMRCVVVYFDDIMIYSADKVVHLQYLRAVLCVLRNEKFYAAFNKCVFMASKVLLLGYVVSGKGLKS</sequence>
<dbReference type="Gene3D" id="3.10.10.10">
    <property type="entry name" value="HIV Type 1 Reverse Transcriptase, subunit A, domain 1"/>
    <property type="match status" value="1"/>
</dbReference>
<name>A0A2I0K5Q4_PUNGR</name>
<dbReference type="PANTHER" id="PTHR24559:SF442">
    <property type="entry name" value="RNA-DIRECTED DNA POLYMERASE HOMOLOG"/>
    <property type="match status" value="1"/>
</dbReference>
<dbReference type="Pfam" id="PF00078">
    <property type="entry name" value="RVT_1"/>
    <property type="match status" value="1"/>
</dbReference>
<dbReference type="InterPro" id="IPR043502">
    <property type="entry name" value="DNA/RNA_pol_sf"/>
</dbReference>
<dbReference type="SUPFAM" id="SSF56672">
    <property type="entry name" value="DNA/RNA polymerases"/>
    <property type="match status" value="1"/>
</dbReference>
<reference evidence="2 3" key="1">
    <citation type="submission" date="2017-11" db="EMBL/GenBank/DDBJ databases">
        <title>De-novo sequencing of pomegranate (Punica granatum L.) genome.</title>
        <authorList>
            <person name="Akparov Z."/>
            <person name="Amiraslanov A."/>
            <person name="Hajiyeva S."/>
            <person name="Abbasov M."/>
            <person name="Kaur K."/>
            <person name="Hamwieh A."/>
            <person name="Solovyev V."/>
            <person name="Salamov A."/>
            <person name="Braich B."/>
            <person name="Kosarev P."/>
            <person name="Mahmoud A."/>
            <person name="Hajiyev E."/>
            <person name="Babayeva S."/>
            <person name="Izzatullayeva V."/>
            <person name="Mammadov A."/>
            <person name="Mammadov A."/>
            <person name="Sharifova S."/>
            <person name="Ojaghi J."/>
            <person name="Eynullazada K."/>
            <person name="Bayramov B."/>
            <person name="Abdulazimova A."/>
            <person name="Shahmuradov I."/>
        </authorList>
    </citation>
    <scope>NUCLEOTIDE SEQUENCE [LARGE SCALE GENOMIC DNA]</scope>
    <source>
        <strain evidence="3">cv. AG2017</strain>
        <tissue evidence="2">Leaf</tissue>
    </source>
</reference>
<dbReference type="PANTHER" id="PTHR24559">
    <property type="entry name" value="TRANSPOSON TY3-I GAG-POL POLYPROTEIN"/>
    <property type="match status" value="1"/>
</dbReference>
<proteinExistence type="predicted"/>